<dbReference type="Gene3D" id="3.30.2410.10">
    <property type="entry name" value="Hect, E3 ligase catalytic domain"/>
    <property type="match status" value="1"/>
</dbReference>
<evidence type="ECO:0000313" key="9">
    <source>
        <dbReference type="Proteomes" id="UP001652600"/>
    </source>
</evidence>
<feature type="domain" description="HECT" evidence="8">
    <location>
        <begin position="678"/>
        <end position="1022"/>
    </location>
</feature>
<dbReference type="InterPro" id="IPR044611">
    <property type="entry name" value="E3A/B/C-like"/>
</dbReference>
<feature type="region of interest" description="Disordered" evidence="6">
    <location>
        <begin position="402"/>
        <end position="428"/>
    </location>
</feature>
<evidence type="ECO:0000256" key="4">
    <source>
        <dbReference type="ARBA" id="ARBA00022786"/>
    </source>
</evidence>
<evidence type="ECO:0000256" key="7">
    <source>
        <dbReference type="SAM" id="SignalP"/>
    </source>
</evidence>
<feature type="active site" description="Glycyl thioester intermediate" evidence="5">
    <location>
        <position position="990"/>
    </location>
</feature>
<keyword evidence="4 5" id="KW-0833">Ubl conjugation pathway</keyword>
<dbReference type="InterPro" id="IPR000569">
    <property type="entry name" value="HECT_dom"/>
</dbReference>
<feature type="signal peptide" evidence="7">
    <location>
        <begin position="1"/>
        <end position="20"/>
    </location>
</feature>
<evidence type="ECO:0000313" key="10">
    <source>
        <dbReference type="RefSeq" id="XP_050940105.1"/>
    </source>
</evidence>
<dbReference type="Proteomes" id="UP001652600">
    <property type="component" value="Chromosome 4"/>
</dbReference>
<evidence type="ECO:0000256" key="3">
    <source>
        <dbReference type="ARBA" id="ARBA00022679"/>
    </source>
</evidence>
<dbReference type="RefSeq" id="XP_050940105.1">
    <property type="nucleotide sequence ID" value="XM_051084148.1"/>
</dbReference>
<dbReference type="Gene3D" id="3.90.1750.10">
    <property type="entry name" value="Hect, E3 ligase catalytic domains"/>
    <property type="match status" value="1"/>
</dbReference>
<organism evidence="9 10">
    <name type="scientific">Cucumis melo</name>
    <name type="common">Muskmelon</name>
    <dbReference type="NCBI Taxonomy" id="3656"/>
    <lineage>
        <taxon>Eukaryota</taxon>
        <taxon>Viridiplantae</taxon>
        <taxon>Streptophyta</taxon>
        <taxon>Embryophyta</taxon>
        <taxon>Tracheophyta</taxon>
        <taxon>Spermatophyta</taxon>
        <taxon>Magnoliopsida</taxon>
        <taxon>eudicotyledons</taxon>
        <taxon>Gunneridae</taxon>
        <taxon>Pentapetalae</taxon>
        <taxon>rosids</taxon>
        <taxon>fabids</taxon>
        <taxon>Cucurbitales</taxon>
        <taxon>Cucurbitaceae</taxon>
        <taxon>Benincaseae</taxon>
        <taxon>Cucumis</taxon>
    </lineage>
</organism>
<dbReference type="CDD" id="cd00078">
    <property type="entry name" value="HECTc"/>
    <property type="match status" value="1"/>
</dbReference>
<gene>
    <name evidence="10" type="primary">LOC103486553</name>
</gene>
<dbReference type="SUPFAM" id="SSF56204">
    <property type="entry name" value="Hect, E3 ligase catalytic domain"/>
    <property type="match status" value="1"/>
</dbReference>
<keyword evidence="3" id="KW-0808">Transferase</keyword>
<name>A0ABM3KQN4_CUCME</name>
<reference evidence="10" key="1">
    <citation type="submission" date="2025-08" db="UniProtKB">
        <authorList>
            <consortium name="RefSeq"/>
        </authorList>
    </citation>
    <scope>IDENTIFICATION</scope>
    <source>
        <tissue evidence="10">Stem</tissue>
    </source>
</reference>
<dbReference type="EC" id="2.3.2.26" evidence="2"/>
<dbReference type="InterPro" id="IPR035983">
    <property type="entry name" value="Hect_E3_ubiquitin_ligase"/>
</dbReference>
<keyword evidence="7" id="KW-0732">Signal</keyword>
<evidence type="ECO:0000256" key="5">
    <source>
        <dbReference type="PROSITE-ProRule" id="PRU00104"/>
    </source>
</evidence>
<comment type="catalytic activity">
    <reaction evidence="1">
        <text>S-ubiquitinyl-[E2 ubiquitin-conjugating enzyme]-L-cysteine + [acceptor protein]-L-lysine = [E2 ubiquitin-conjugating enzyme]-L-cysteine + N(6)-ubiquitinyl-[acceptor protein]-L-lysine.</text>
        <dbReference type="EC" id="2.3.2.26"/>
    </reaction>
</comment>
<keyword evidence="9" id="KW-1185">Reference proteome</keyword>
<dbReference type="PANTHER" id="PTHR45700">
    <property type="entry name" value="UBIQUITIN-PROTEIN LIGASE E3C"/>
    <property type="match status" value="1"/>
</dbReference>
<protein>
    <recommendedName>
        <fullName evidence="2">HECT-type E3 ubiquitin transferase</fullName>
        <ecNumber evidence="2">2.3.2.26</ecNumber>
    </recommendedName>
</protein>
<dbReference type="PROSITE" id="PS50237">
    <property type="entry name" value="HECT"/>
    <property type="match status" value="1"/>
</dbReference>
<evidence type="ECO:0000256" key="6">
    <source>
        <dbReference type="SAM" id="MobiDB-lite"/>
    </source>
</evidence>
<evidence type="ECO:0000256" key="2">
    <source>
        <dbReference type="ARBA" id="ARBA00012485"/>
    </source>
</evidence>
<dbReference type="Gene3D" id="3.30.2160.10">
    <property type="entry name" value="Hect, E3 ligase catalytic domain"/>
    <property type="match status" value="1"/>
</dbReference>
<dbReference type="PANTHER" id="PTHR45700:SF2">
    <property type="entry name" value="UBIQUITIN-PROTEIN LIGASE E3C"/>
    <property type="match status" value="1"/>
</dbReference>
<evidence type="ECO:0000259" key="8">
    <source>
        <dbReference type="PROSITE" id="PS50237"/>
    </source>
</evidence>
<dbReference type="Pfam" id="PF00632">
    <property type="entry name" value="HECT"/>
    <property type="match status" value="1"/>
</dbReference>
<evidence type="ECO:0000256" key="1">
    <source>
        <dbReference type="ARBA" id="ARBA00000885"/>
    </source>
</evidence>
<proteinExistence type="predicted"/>
<sequence length="1022" mass="114225">MWTYQSRKLISVCLFILVHFDKLQVKEQEIIVTTSLAMRLVVVLTDHHGWKKANESSQAVADAALEDLIHYLGTSESGLYISVRQYMYKWSVLQSTQSNSTIKANDLLVITVSAITLALRPFHLMISDTIGTTPWEGHHVAEQFCLFLLTIPGFIQNLPQVLVPAVKHRSILLPCFLTLLAEKETILLGMSNLNQLSVECGSKVVPAVGWALANIICLVAGSETKARDSGWFSQSLDYVLYVRVVVTLAESFLNLSGDLGCGKKENQDIQSDNVTSYEPSDAAVLKNERTSMSLSTSFIDMFRPVCDQRHLTDLLKVVNTDVSSDKSTAQSNAMECMKSLKLLDISYFYMYMLRIFSFLNPLVGSLPILNMLSFTPGFLVDLWGVLESSLFPSDVDEAEGHFPGSSKISCKGKNEGSGKKQSQISKDGSSRWVTVFNKFTSKSQPGSDYMDRIEVQSSSRQGDDNLCDLWDIKSLSCGPQGISKDLSCLLYLFSATYAHLLLVLDDIEFYEKQVPFRLEQQRKLASMLNTLVYNGLSHGTGQQNTSLMESAIRCLHLMYERDCRHQFCPPRLWLSPARTSRPPVAVAARTHEALSANLGADDTSSVPSVGSIITTTPHVFPFEERVEMFREFVKMDKVSRKMAGEVGGPGSRSFEIVIRRSHVVEDGFRQLNSLGSRLKSAIHVSFVSECGLPEAGQDCGGLSKEFLTDIAKAAFSPEYGLFSQTSTPDRHLIPNGSARYLDNGIQMIEFLGRVVGKALYEGILLDYSFSHVFVHKLLGRYSFLDELSTLDPELYRNLMYVKSYEGDVKELSLDFTVTEESFGKRHVIELKHGGKDISVTNENKMQYVHAIADYKLNRQILPFSNAFYRGLTDLISSSWLKLFNASEFNQLLSGGNHDIDVNDLRNNTRYTGGYTEGSRTISIFWEVIKGFEPKDRCLLLKFVTSCSRAPLLGFKYLQPAFTIHKVSCDVPIWASIGGQDVERLPTASTCYNTLKLPTYKRSSTLRSKLLYAINSNSGFELS</sequence>
<dbReference type="SMART" id="SM00119">
    <property type="entry name" value="HECTc"/>
    <property type="match status" value="1"/>
</dbReference>
<feature type="chain" id="PRO_5047040454" description="HECT-type E3 ubiquitin transferase" evidence="7">
    <location>
        <begin position="21"/>
        <end position="1022"/>
    </location>
</feature>
<accession>A0ABM3KQN4</accession>
<dbReference type="GeneID" id="103486553"/>